<dbReference type="EMBL" id="CP124550">
    <property type="protein sequence ID" value="WIO45944.1"/>
    <property type="molecule type" value="Genomic_DNA"/>
</dbReference>
<accession>A0ABY8WUD1</accession>
<dbReference type="PANTHER" id="PTHR43798:SF33">
    <property type="entry name" value="HYDROLASE, PUTATIVE (AFU_ORTHOLOGUE AFUA_2G14860)-RELATED"/>
    <property type="match status" value="1"/>
</dbReference>
<sequence length="273" mass="30870">MARNGWRDRIVHRWLHIPYRLSVRYKRLRRPFATTYVLIHGLADTGALWQPLLAQLPKQSNYIVVDLLGHGESPQPHDESIYRASEQARHVLTTCVAAGLSGPVVLIGHSFGALVATEFSHMYRGIVRQEVLVSPPIYRDETGSRRDWLRQDKLLRSVYRQVLKTPNLVVAGYELGDKLGALGFSHMQLSKNTFAGFENTLRAGIISQRTGRLLRHITIPTTIIYGRLDPLLVARNFTALARVNSCITVRPLSTGHAIRERTLREIVAVIQSR</sequence>
<evidence type="ECO:0000259" key="1">
    <source>
        <dbReference type="Pfam" id="PF12697"/>
    </source>
</evidence>
<dbReference type="InterPro" id="IPR000073">
    <property type="entry name" value="AB_hydrolase_1"/>
</dbReference>
<dbReference type="InterPro" id="IPR029058">
    <property type="entry name" value="AB_hydrolase_fold"/>
</dbReference>
<organism evidence="2 3">
    <name type="scientific">Candidatus Southlakia epibionticum</name>
    <dbReference type="NCBI Taxonomy" id="3043284"/>
    <lineage>
        <taxon>Bacteria</taxon>
        <taxon>Candidatus Saccharimonadota</taxon>
        <taxon>Candidatus Saccharimonadia</taxon>
        <taxon>Candidatus Saccharimonadales</taxon>
        <taxon>Candidatus Saccharimonadaceae</taxon>
        <taxon>Candidatus Southlakia</taxon>
    </lineage>
</organism>
<dbReference type="InterPro" id="IPR050266">
    <property type="entry name" value="AB_hydrolase_sf"/>
</dbReference>
<name>A0ABY8WUD1_9BACT</name>
<dbReference type="RefSeq" id="WP_376754308.1">
    <property type="nucleotide sequence ID" value="NZ_CP124550.1"/>
</dbReference>
<proteinExistence type="predicted"/>
<dbReference type="GO" id="GO:0016787">
    <property type="term" value="F:hydrolase activity"/>
    <property type="evidence" value="ECO:0007669"/>
    <property type="project" value="UniProtKB-KW"/>
</dbReference>
<dbReference type="Proteomes" id="UP001177295">
    <property type="component" value="Chromosome"/>
</dbReference>
<evidence type="ECO:0000313" key="2">
    <source>
        <dbReference type="EMBL" id="WIO45944.1"/>
    </source>
</evidence>
<reference evidence="2 3" key="1">
    <citation type="journal article" date="2023" name="Cell">
        <title>Genetic manipulation of Patescibacteria provides mechanistic insights into microbial dark matter and the epibiotic lifestyle.</title>
        <authorList>
            <person name="Wang Y."/>
            <person name="Gallagher L.A."/>
            <person name="Andrade P.A."/>
            <person name="Liu A."/>
            <person name="Humphreys I.R."/>
            <person name="Turkarslan S."/>
            <person name="Cutler K.J."/>
            <person name="Arrieta-Ortiz M.L."/>
            <person name="Li Y."/>
            <person name="Radey M.C."/>
            <person name="McLean J.S."/>
            <person name="Cong Q."/>
            <person name="Baker D."/>
            <person name="Baliga N.S."/>
            <person name="Peterson S.B."/>
            <person name="Mougous J.D."/>
        </authorList>
    </citation>
    <scope>NUCLEOTIDE SEQUENCE [LARGE SCALE GENOMIC DNA]</scope>
    <source>
        <strain evidence="2 3">ML1</strain>
    </source>
</reference>
<dbReference type="PANTHER" id="PTHR43798">
    <property type="entry name" value="MONOACYLGLYCEROL LIPASE"/>
    <property type="match status" value="1"/>
</dbReference>
<evidence type="ECO:0000313" key="3">
    <source>
        <dbReference type="Proteomes" id="UP001177295"/>
    </source>
</evidence>
<gene>
    <name evidence="2" type="ORF">SEML1_0314</name>
</gene>
<dbReference type="Gene3D" id="3.40.50.1820">
    <property type="entry name" value="alpha/beta hydrolase"/>
    <property type="match status" value="1"/>
</dbReference>
<feature type="domain" description="AB hydrolase-1" evidence="1">
    <location>
        <begin position="37"/>
        <end position="266"/>
    </location>
</feature>
<keyword evidence="3" id="KW-1185">Reference proteome</keyword>
<dbReference type="SUPFAM" id="SSF53474">
    <property type="entry name" value="alpha/beta-Hydrolases"/>
    <property type="match status" value="1"/>
</dbReference>
<protein>
    <submittedName>
        <fullName evidence="2">Alpha/beta hydrolase</fullName>
    </submittedName>
</protein>
<dbReference type="Pfam" id="PF12697">
    <property type="entry name" value="Abhydrolase_6"/>
    <property type="match status" value="1"/>
</dbReference>
<keyword evidence="2" id="KW-0378">Hydrolase</keyword>